<dbReference type="SUPFAM" id="SSF90002">
    <property type="entry name" value="Hypothetical protein YjiA, C-terminal domain"/>
    <property type="match status" value="1"/>
</dbReference>
<dbReference type="AlphaFoldDB" id="A0A9D1WIN2"/>
<dbReference type="PANTHER" id="PTHR13748:SF62">
    <property type="entry name" value="COBW DOMAIN-CONTAINING PROTEIN"/>
    <property type="match status" value="1"/>
</dbReference>
<reference evidence="8" key="2">
    <citation type="submission" date="2021-04" db="EMBL/GenBank/DDBJ databases">
        <authorList>
            <person name="Gilroy R."/>
        </authorList>
    </citation>
    <scope>NUCLEOTIDE SEQUENCE</scope>
    <source>
        <strain evidence="8">ChiSjej1B19-8411</strain>
    </source>
</reference>
<evidence type="ECO:0000256" key="1">
    <source>
        <dbReference type="ARBA" id="ARBA00022741"/>
    </source>
</evidence>
<dbReference type="InterPro" id="IPR011629">
    <property type="entry name" value="CobW-like_C"/>
</dbReference>
<dbReference type="Gene3D" id="3.40.50.300">
    <property type="entry name" value="P-loop containing nucleotide triphosphate hydrolases"/>
    <property type="match status" value="1"/>
</dbReference>
<evidence type="ECO:0000313" key="8">
    <source>
        <dbReference type="EMBL" id="HIX59623.1"/>
    </source>
</evidence>
<comment type="similarity">
    <text evidence="4">Belongs to the SIMIBI class G3E GTPase family. ZNG1 subfamily.</text>
</comment>
<dbReference type="GO" id="GO:0005737">
    <property type="term" value="C:cytoplasm"/>
    <property type="evidence" value="ECO:0007669"/>
    <property type="project" value="TreeGrafter"/>
</dbReference>
<evidence type="ECO:0000313" key="9">
    <source>
        <dbReference type="Proteomes" id="UP000886817"/>
    </source>
</evidence>
<evidence type="ECO:0000256" key="4">
    <source>
        <dbReference type="ARBA" id="ARBA00034320"/>
    </source>
</evidence>
<accession>A0A9D1WIN2</accession>
<keyword evidence="2" id="KW-0378">Hydrolase</keyword>
<comment type="catalytic activity">
    <reaction evidence="5">
        <text>GTP + H2O = GDP + phosphate + H(+)</text>
        <dbReference type="Rhea" id="RHEA:19669"/>
        <dbReference type="ChEBI" id="CHEBI:15377"/>
        <dbReference type="ChEBI" id="CHEBI:15378"/>
        <dbReference type="ChEBI" id="CHEBI:37565"/>
        <dbReference type="ChEBI" id="CHEBI:43474"/>
        <dbReference type="ChEBI" id="CHEBI:58189"/>
    </reaction>
    <physiologicalReaction direction="left-to-right" evidence="5">
        <dbReference type="Rhea" id="RHEA:19670"/>
    </physiologicalReaction>
</comment>
<feature type="domain" description="CobW C-terminal" evidence="7">
    <location>
        <begin position="237"/>
        <end position="325"/>
    </location>
</feature>
<name>A0A9D1WIN2_9FIRM</name>
<dbReference type="Gene3D" id="3.30.1220.10">
    <property type="entry name" value="CobW-like, C-terminal domain"/>
    <property type="match status" value="1"/>
</dbReference>
<evidence type="ECO:0000256" key="3">
    <source>
        <dbReference type="ARBA" id="ARBA00023186"/>
    </source>
</evidence>
<dbReference type="Pfam" id="PF07683">
    <property type="entry name" value="CobW_C"/>
    <property type="match status" value="1"/>
</dbReference>
<dbReference type="Pfam" id="PF02492">
    <property type="entry name" value="cobW"/>
    <property type="match status" value="1"/>
</dbReference>
<evidence type="ECO:0000259" key="7">
    <source>
        <dbReference type="Pfam" id="PF07683"/>
    </source>
</evidence>
<organism evidence="8 9">
    <name type="scientific">Candidatus Blautia gallistercoris</name>
    <dbReference type="NCBI Taxonomy" id="2838490"/>
    <lineage>
        <taxon>Bacteria</taxon>
        <taxon>Bacillati</taxon>
        <taxon>Bacillota</taxon>
        <taxon>Clostridia</taxon>
        <taxon>Lachnospirales</taxon>
        <taxon>Lachnospiraceae</taxon>
        <taxon>Blautia</taxon>
    </lineage>
</organism>
<reference evidence="8" key="1">
    <citation type="journal article" date="2021" name="PeerJ">
        <title>Extensive microbial diversity within the chicken gut microbiome revealed by metagenomics and culture.</title>
        <authorList>
            <person name="Gilroy R."/>
            <person name="Ravi A."/>
            <person name="Getino M."/>
            <person name="Pursley I."/>
            <person name="Horton D.L."/>
            <person name="Alikhan N.F."/>
            <person name="Baker D."/>
            <person name="Gharbi K."/>
            <person name="Hall N."/>
            <person name="Watson M."/>
            <person name="Adriaenssens E.M."/>
            <person name="Foster-Nyarko E."/>
            <person name="Jarju S."/>
            <person name="Secka A."/>
            <person name="Antonio M."/>
            <person name="Oren A."/>
            <person name="Chaudhuri R.R."/>
            <person name="La Ragione R."/>
            <person name="Hildebrand F."/>
            <person name="Pallen M.J."/>
        </authorList>
    </citation>
    <scope>NUCLEOTIDE SEQUENCE</scope>
    <source>
        <strain evidence="8">ChiSjej1B19-8411</strain>
    </source>
</reference>
<keyword evidence="3" id="KW-0143">Chaperone</keyword>
<evidence type="ECO:0000259" key="6">
    <source>
        <dbReference type="Pfam" id="PF02492"/>
    </source>
</evidence>
<dbReference type="Proteomes" id="UP000886817">
    <property type="component" value="Unassembled WGS sequence"/>
</dbReference>
<feature type="domain" description="CobW/HypB/UreG nucleotide-binding" evidence="6">
    <location>
        <begin position="17"/>
        <end position="182"/>
    </location>
</feature>
<dbReference type="GO" id="GO:0000166">
    <property type="term" value="F:nucleotide binding"/>
    <property type="evidence" value="ECO:0007669"/>
    <property type="project" value="UniProtKB-KW"/>
</dbReference>
<dbReference type="InterPro" id="IPR051316">
    <property type="entry name" value="Zinc-reg_GTPase_activator"/>
</dbReference>
<keyword evidence="1" id="KW-0547">Nucleotide-binding</keyword>
<proteinExistence type="inferred from homology"/>
<dbReference type="InterPro" id="IPR027417">
    <property type="entry name" value="P-loop_NTPase"/>
</dbReference>
<comment type="caution">
    <text evidence="8">The sequence shown here is derived from an EMBL/GenBank/DDBJ whole genome shotgun (WGS) entry which is preliminary data.</text>
</comment>
<gene>
    <name evidence="8" type="ORF">IAA45_07915</name>
</gene>
<evidence type="ECO:0000256" key="2">
    <source>
        <dbReference type="ARBA" id="ARBA00022801"/>
    </source>
</evidence>
<evidence type="ECO:0000256" key="5">
    <source>
        <dbReference type="ARBA" id="ARBA00049117"/>
    </source>
</evidence>
<dbReference type="GO" id="GO:0016787">
    <property type="term" value="F:hydrolase activity"/>
    <property type="evidence" value="ECO:0007669"/>
    <property type="project" value="UniProtKB-KW"/>
</dbReference>
<dbReference type="EMBL" id="DXEX01000173">
    <property type="protein sequence ID" value="HIX59623.1"/>
    <property type="molecule type" value="Genomic_DNA"/>
</dbReference>
<dbReference type="InterPro" id="IPR003495">
    <property type="entry name" value="CobW/HypB/UreG_nucleotide-bd"/>
</dbReference>
<dbReference type="PANTHER" id="PTHR13748">
    <property type="entry name" value="COBW-RELATED"/>
    <property type="match status" value="1"/>
</dbReference>
<protein>
    <submittedName>
        <fullName evidence="8">GTP-binding protein</fullName>
    </submittedName>
</protein>
<dbReference type="InterPro" id="IPR036627">
    <property type="entry name" value="CobW-likC_sf"/>
</dbReference>
<sequence>MVRNRINGSGMVKLDIYGGLLGAGKTTLISQMLSCAYAGHKVAVIENEIGQVNLDAELLKGTHISVQEISSGCICCTVKGSFTEAIRLLVEKEHPEYILVEPSGVADLTDLAKACADAEQVELNRVIMVVNAGKQKKLLKVVGEFYRKQLRSTQMIYLNFTEKLSKEEVEEAKASLWEINPDFVMIETPLADISADTFPEGQAAKICRENRTGNLPMAEIGRSGKIHMQTRRKQPLSVWCYRFEGEFREEGIWQLMKMFQQEACADIWRVKGYLKMEDSKIRKIDMVFGDQFQEEMENYDDSKLNQLVIIGKKLNIPWLKEQMEQIENKQ</sequence>
<dbReference type="SUPFAM" id="SSF52540">
    <property type="entry name" value="P-loop containing nucleoside triphosphate hydrolases"/>
    <property type="match status" value="1"/>
</dbReference>